<evidence type="ECO:0000256" key="6">
    <source>
        <dbReference type="ARBA" id="ARBA00022777"/>
    </source>
</evidence>
<keyword evidence="15" id="KW-1185">Reference proteome</keyword>
<evidence type="ECO:0000256" key="7">
    <source>
        <dbReference type="ARBA" id="ARBA00022840"/>
    </source>
</evidence>
<feature type="domain" description="NOL9 N-terminal" evidence="12">
    <location>
        <begin position="61"/>
        <end position="191"/>
    </location>
</feature>
<keyword evidence="7" id="KW-0067">ATP-binding</keyword>
<name>A0ABN9H9I9_9NEOB</name>
<comment type="caution">
    <text evidence="14">The sequence shown here is derived from an EMBL/GenBank/DDBJ whole genome shotgun (WGS) entry which is preliminary data.</text>
</comment>
<keyword evidence="8" id="KW-0539">Nucleus</keyword>
<gene>
    <name evidence="14" type="ORF">SPARVUS_LOCUS15529665</name>
</gene>
<dbReference type="Proteomes" id="UP001162483">
    <property type="component" value="Unassembled WGS sequence"/>
</dbReference>
<dbReference type="Pfam" id="PF24419">
    <property type="entry name" value="Cupin_NOL9"/>
    <property type="match status" value="1"/>
</dbReference>
<evidence type="ECO:0000256" key="9">
    <source>
        <dbReference type="ARBA" id="ARBA00071212"/>
    </source>
</evidence>
<evidence type="ECO:0000256" key="1">
    <source>
        <dbReference type="ARBA" id="ARBA00004604"/>
    </source>
</evidence>
<keyword evidence="4" id="KW-0808">Transferase</keyword>
<dbReference type="EMBL" id="CATNWA010020231">
    <property type="protein sequence ID" value="CAI9617378.1"/>
    <property type="molecule type" value="Genomic_DNA"/>
</dbReference>
<evidence type="ECO:0000259" key="12">
    <source>
        <dbReference type="Pfam" id="PF24419"/>
    </source>
</evidence>
<comment type="similarity">
    <text evidence="2">Belongs to the Clp1 family. NOL9/GRC3 subfamily.</text>
</comment>
<dbReference type="InterPro" id="IPR045116">
    <property type="entry name" value="Clp1/Grc3"/>
</dbReference>
<proteinExistence type="inferred from homology"/>
<reference evidence="14" key="1">
    <citation type="submission" date="2023-05" db="EMBL/GenBank/DDBJ databases">
        <authorList>
            <person name="Stuckert A."/>
        </authorList>
    </citation>
    <scope>NUCLEOTIDE SEQUENCE</scope>
</reference>
<feature type="domain" description="Clp1 P-loop" evidence="11">
    <location>
        <begin position="247"/>
        <end position="375"/>
    </location>
</feature>
<dbReference type="Pfam" id="PF25467">
    <property type="entry name" value="NOL9_C"/>
    <property type="match status" value="1"/>
</dbReference>
<dbReference type="InterPro" id="IPR032319">
    <property type="entry name" value="CLP1_P"/>
</dbReference>
<evidence type="ECO:0000256" key="5">
    <source>
        <dbReference type="ARBA" id="ARBA00022741"/>
    </source>
</evidence>
<evidence type="ECO:0000256" key="8">
    <source>
        <dbReference type="ARBA" id="ARBA00023242"/>
    </source>
</evidence>
<feature type="compositionally biased region" description="Basic residues" evidence="10">
    <location>
        <begin position="17"/>
        <end position="33"/>
    </location>
</feature>
<evidence type="ECO:0000256" key="4">
    <source>
        <dbReference type="ARBA" id="ARBA00022679"/>
    </source>
</evidence>
<organism evidence="14 15">
    <name type="scientific">Staurois parvus</name>
    <dbReference type="NCBI Taxonomy" id="386267"/>
    <lineage>
        <taxon>Eukaryota</taxon>
        <taxon>Metazoa</taxon>
        <taxon>Chordata</taxon>
        <taxon>Craniata</taxon>
        <taxon>Vertebrata</taxon>
        <taxon>Euteleostomi</taxon>
        <taxon>Amphibia</taxon>
        <taxon>Batrachia</taxon>
        <taxon>Anura</taxon>
        <taxon>Neobatrachia</taxon>
        <taxon>Ranoidea</taxon>
        <taxon>Ranidae</taxon>
        <taxon>Staurois</taxon>
    </lineage>
</organism>
<protein>
    <recommendedName>
        <fullName evidence="9">Polynucleotide 5'-hydroxyl-kinase NOL9</fullName>
    </recommendedName>
</protein>
<feature type="region of interest" description="Disordered" evidence="10">
    <location>
        <begin position="404"/>
        <end position="429"/>
    </location>
</feature>
<feature type="domain" description="NOL9 C-terminal" evidence="13">
    <location>
        <begin position="480"/>
        <end position="581"/>
    </location>
</feature>
<dbReference type="InterPro" id="IPR027417">
    <property type="entry name" value="P-loop_NTPase"/>
</dbReference>
<evidence type="ECO:0000256" key="2">
    <source>
        <dbReference type="ARBA" id="ARBA00011003"/>
    </source>
</evidence>
<evidence type="ECO:0000259" key="11">
    <source>
        <dbReference type="Pfam" id="PF16575"/>
    </source>
</evidence>
<dbReference type="InterPro" id="IPR057573">
    <property type="entry name" value="NOL9_N"/>
</dbReference>
<dbReference type="SUPFAM" id="SSF52540">
    <property type="entry name" value="P-loop containing nucleoside triphosphate hydrolases"/>
    <property type="match status" value="1"/>
</dbReference>
<feature type="region of interest" description="Disordered" evidence="10">
    <location>
        <begin position="1"/>
        <end position="52"/>
    </location>
</feature>
<sequence>MDPWLSSARSGPVLKVRPGKRSRHTGAKRRRRTPGPDSAESRPSTSQESPVPAVSAVLAEDGVCVLLLGPGQKLTFTGKCLVTCLYGSVQVLGLTMTSNETPYELFSPNTHAPLTIEALRQKKTTKTRKEIRREAIVALRGYLSLERRRTVMANFKTSCSVLLMERLEEPTTSYIMTHPEYANIFFAKPSEIFSSTLDDSVLQSIGIENRDPDSAIAIPESAVSAAQTLVDACLEEHDGCPVILVCGPQNVGKSTFNRYLINQLLNHIPCVGYLECDLGQSEFTPPGAISLLNVTKPVLGPPFTHQSDVQKMVFFGETSCEQEIERFLESVKYVITSYKREQPLIVNTMGWIKGFGLLLLIDLIRLLSPNHVVQIVGEGGERMEPLTPEYVKSAAGYMTKASSGTKYKHKGLDSSDEEEDTDPHFKPSSGHELLQIENRFSGAGGTETVRCHGWILRDLAMLGYIGKLQQFEQIIPLNSLVPYEVPFNAVALRVIHADVAPSHILYTANASWVSLCHILDDVGSQSSGPVILTQTPICDCLGFGIIRGINMERKVYHILTPIPPATLRLVNCLQIGNISIPHSIFKNQPGIIGEVPYVTSDYDFTIYGSGKMKRKKHLKRREHL</sequence>
<comment type="subcellular location">
    <subcellularLocation>
        <location evidence="1">Nucleus</location>
        <location evidence="1">Nucleolus</location>
    </subcellularLocation>
</comment>
<dbReference type="Gene3D" id="3.40.50.300">
    <property type="entry name" value="P-loop containing nucleotide triphosphate hydrolases"/>
    <property type="match status" value="1"/>
</dbReference>
<keyword evidence="6" id="KW-0418">Kinase</keyword>
<evidence type="ECO:0000256" key="10">
    <source>
        <dbReference type="SAM" id="MobiDB-lite"/>
    </source>
</evidence>
<evidence type="ECO:0000313" key="15">
    <source>
        <dbReference type="Proteomes" id="UP001162483"/>
    </source>
</evidence>
<evidence type="ECO:0000259" key="13">
    <source>
        <dbReference type="Pfam" id="PF25467"/>
    </source>
</evidence>
<keyword evidence="3" id="KW-0698">rRNA processing</keyword>
<dbReference type="PANTHER" id="PTHR12755">
    <property type="entry name" value="CLEAVAGE/POLYADENYLATION FACTOR IA SUBUNIT CLP1P"/>
    <property type="match status" value="1"/>
</dbReference>
<evidence type="ECO:0000313" key="14">
    <source>
        <dbReference type="EMBL" id="CAI9617378.1"/>
    </source>
</evidence>
<keyword evidence="5" id="KW-0547">Nucleotide-binding</keyword>
<dbReference type="Pfam" id="PF16575">
    <property type="entry name" value="CLP1_P"/>
    <property type="match status" value="1"/>
</dbReference>
<accession>A0ABN9H9I9</accession>
<dbReference type="InterPro" id="IPR057570">
    <property type="entry name" value="NOL9_C"/>
</dbReference>
<dbReference type="PANTHER" id="PTHR12755:SF3">
    <property type="entry name" value="POLYNUCLEOTIDE 5'-HYDROXYL-KINASE NOL9"/>
    <property type="match status" value="1"/>
</dbReference>
<evidence type="ECO:0000256" key="3">
    <source>
        <dbReference type="ARBA" id="ARBA00022552"/>
    </source>
</evidence>